<reference evidence="2" key="1">
    <citation type="journal article" date="2023" name="G3 (Bethesda)">
        <title>Genome assembly and association tests identify interacting loci associated with vigor, precocity, and sex in interspecific pistachio rootstocks.</title>
        <authorList>
            <person name="Palmer W."/>
            <person name="Jacygrad E."/>
            <person name="Sagayaradj S."/>
            <person name="Cavanaugh K."/>
            <person name="Han R."/>
            <person name="Bertier L."/>
            <person name="Beede B."/>
            <person name="Kafkas S."/>
            <person name="Golino D."/>
            <person name="Preece J."/>
            <person name="Michelmore R."/>
        </authorList>
    </citation>
    <scope>NUCLEOTIDE SEQUENCE [LARGE SCALE GENOMIC DNA]</scope>
</reference>
<dbReference type="EMBL" id="CM047750">
    <property type="protein sequence ID" value="KAJ0006699.1"/>
    <property type="molecule type" value="Genomic_DNA"/>
</dbReference>
<protein>
    <submittedName>
        <fullName evidence="1">Uncharacterized protein</fullName>
    </submittedName>
</protein>
<evidence type="ECO:0000313" key="1">
    <source>
        <dbReference type="EMBL" id="KAJ0006699.1"/>
    </source>
</evidence>
<accession>A0ACC0WZF5</accession>
<sequence>MLGILFFLSTRMIQSLKWTNGVFTIAMQVGPLLPSTMARVLLNLTGQGLSTLSVEFMITARMARDSLLR</sequence>
<gene>
    <name evidence="1" type="ORF">Pint_29655</name>
</gene>
<proteinExistence type="predicted"/>
<name>A0ACC0WZF5_9ROSI</name>
<comment type="caution">
    <text evidence="1">The sequence shown here is derived from an EMBL/GenBank/DDBJ whole genome shotgun (WGS) entry which is preliminary data.</text>
</comment>
<organism evidence="1 2">
    <name type="scientific">Pistacia integerrima</name>
    <dbReference type="NCBI Taxonomy" id="434235"/>
    <lineage>
        <taxon>Eukaryota</taxon>
        <taxon>Viridiplantae</taxon>
        <taxon>Streptophyta</taxon>
        <taxon>Embryophyta</taxon>
        <taxon>Tracheophyta</taxon>
        <taxon>Spermatophyta</taxon>
        <taxon>Magnoliopsida</taxon>
        <taxon>eudicotyledons</taxon>
        <taxon>Gunneridae</taxon>
        <taxon>Pentapetalae</taxon>
        <taxon>rosids</taxon>
        <taxon>malvids</taxon>
        <taxon>Sapindales</taxon>
        <taxon>Anacardiaceae</taxon>
        <taxon>Pistacia</taxon>
    </lineage>
</organism>
<evidence type="ECO:0000313" key="2">
    <source>
        <dbReference type="Proteomes" id="UP001163603"/>
    </source>
</evidence>
<dbReference type="Proteomes" id="UP001163603">
    <property type="component" value="Chromosome 15"/>
</dbReference>
<keyword evidence="2" id="KW-1185">Reference proteome</keyword>